<organism evidence="2 3">
    <name type="scientific">Natrialba swarupiae</name>
    <dbReference type="NCBI Taxonomy" id="2448032"/>
    <lineage>
        <taxon>Archaea</taxon>
        <taxon>Methanobacteriati</taxon>
        <taxon>Methanobacteriota</taxon>
        <taxon>Stenosarchaea group</taxon>
        <taxon>Halobacteria</taxon>
        <taxon>Halobacteriales</taxon>
        <taxon>Natrialbaceae</taxon>
        <taxon>Natrialba</taxon>
    </lineage>
</organism>
<dbReference type="Proteomes" id="UP000324104">
    <property type="component" value="Unassembled WGS sequence"/>
</dbReference>
<feature type="compositionally biased region" description="Acidic residues" evidence="1">
    <location>
        <begin position="1"/>
        <end position="11"/>
    </location>
</feature>
<feature type="region of interest" description="Disordered" evidence="1">
    <location>
        <begin position="1"/>
        <end position="21"/>
    </location>
</feature>
<reference evidence="2 3" key="1">
    <citation type="submission" date="2019-08" db="EMBL/GenBank/DDBJ databases">
        <title>Archaea genome.</title>
        <authorList>
            <person name="Kajale S."/>
            <person name="Shouche Y."/>
            <person name="Deshpande N."/>
            <person name="Sharma A."/>
        </authorList>
    </citation>
    <scope>NUCLEOTIDE SEQUENCE [LARGE SCALE GENOMIC DNA]</scope>
    <source>
        <strain evidence="2 3">ESP3B_9</strain>
    </source>
</reference>
<sequence>MAPNPADDEIETGTKTDSDVPTTADVYAYADDGQHATVWAINRIDDQTVDVLTYRCGDGLIEQDGQVEEHHVEPDTTTQQFALEVAETDPEKALRLARAYHKRGY</sequence>
<evidence type="ECO:0000313" key="2">
    <source>
        <dbReference type="EMBL" id="TYT63124.1"/>
    </source>
</evidence>
<evidence type="ECO:0000313" key="3">
    <source>
        <dbReference type="Proteomes" id="UP000324104"/>
    </source>
</evidence>
<evidence type="ECO:0000256" key="1">
    <source>
        <dbReference type="SAM" id="MobiDB-lite"/>
    </source>
</evidence>
<accession>A0A5D5AQ16</accession>
<name>A0A5D5AQ16_9EURY</name>
<proteinExistence type="predicted"/>
<keyword evidence="3" id="KW-1185">Reference proteome</keyword>
<comment type="caution">
    <text evidence="2">The sequence shown here is derived from an EMBL/GenBank/DDBJ whole genome shotgun (WGS) entry which is preliminary data.</text>
</comment>
<gene>
    <name evidence="2" type="ORF">FYC77_05645</name>
</gene>
<dbReference type="EMBL" id="VTAW01000004">
    <property type="protein sequence ID" value="TYT63124.1"/>
    <property type="molecule type" value="Genomic_DNA"/>
</dbReference>
<dbReference type="AlphaFoldDB" id="A0A5D5AQ16"/>
<protein>
    <submittedName>
        <fullName evidence="2">Uncharacterized protein</fullName>
    </submittedName>
</protein>
<dbReference type="RefSeq" id="WP_149080527.1">
    <property type="nucleotide sequence ID" value="NZ_VTAW01000004.1"/>
</dbReference>